<dbReference type="GeneID" id="63851476"/>
<evidence type="ECO:0000313" key="2">
    <source>
        <dbReference type="EMBL" id="KAF1840807.1"/>
    </source>
</evidence>
<keyword evidence="1" id="KW-1133">Transmembrane helix</keyword>
<gene>
    <name evidence="2" type="ORF">K460DRAFT_370785</name>
</gene>
<dbReference type="AlphaFoldDB" id="A0A9P4G8E6"/>
<dbReference type="RefSeq" id="XP_040783370.1">
    <property type="nucleotide sequence ID" value="XM_040934225.1"/>
</dbReference>
<keyword evidence="1" id="KW-0812">Transmembrane</keyword>
<sequence>MFFSSLHFFLRYRIAFSTPSSKFNSQHLFPSTFLPKRQLNLAPLLTPTHSAIPLLLFIDTYALFQSEEGLLPGAIILFTGVCLTAVWATSRILCLEHMIMKTVEARIRILEIAARVQGREAVKTRDEEWFERKAWGGVFWDFGGV</sequence>
<keyword evidence="3" id="KW-1185">Reference proteome</keyword>
<dbReference type="EMBL" id="ML976619">
    <property type="protein sequence ID" value="KAF1840807.1"/>
    <property type="molecule type" value="Genomic_DNA"/>
</dbReference>
<name>A0A9P4G8E6_9PLEO</name>
<reference evidence="2" key="1">
    <citation type="submission" date="2020-01" db="EMBL/GenBank/DDBJ databases">
        <authorList>
            <consortium name="DOE Joint Genome Institute"/>
            <person name="Haridas S."/>
            <person name="Albert R."/>
            <person name="Binder M."/>
            <person name="Bloem J."/>
            <person name="Labutti K."/>
            <person name="Salamov A."/>
            <person name="Andreopoulos B."/>
            <person name="Baker S.E."/>
            <person name="Barry K."/>
            <person name="Bills G."/>
            <person name="Bluhm B.H."/>
            <person name="Cannon C."/>
            <person name="Castanera R."/>
            <person name="Culley D.E."/>
            <person name="Daum C."/>
            <person name="Ezra D."/>
            <person name="Gonzalez J.B."/>
            <person name="Henrissat B."/>
            <person name="Kuo A."/>
            <person name="Liang C."/>
            <person name="Lipzen A."/>
            <person name="Lutzoni F."/>
            <person name="Magnuson J."/>
            <person name="Mondo S."/>
            <person name="Nolan M."/>
            <person name="Ohm R."/>
            <person name="Pangilinan J."/>
            <person name="Park H.-J."/>
            <person name="Ramirez L."/>
            <person name="Alfaro M."/>
            <person name="Sun H."/>
            <person name="Tritt A."/>
            <person name="Yoshinaga Y."/>
            <person name="Zwiers L.-H."/>
            <person name="Turgeon B.G."/>
            <person name="Goodwin S.B."/>
            <person name="Spatafora J.W."/>
            <person name="Crous P.W."/>
            <person name="Grigoriev I.V."/>
        </authorList>
    </citation>
    <scope>NUCLEOTIDE SEQUENCE</scope>
    <source>
        <strain evidence="2">CBS 394.84</strain>
    </source>
</reference>
<dbReference type="Proteomes" id="UP000800039">
    <property type="component" value="Unassembled WGS sequence"/>
</dbReference>
<keyword evidence="1" id="KW-0472">Membrane</keyword>
<comment type="caution">
    <text evidence="2">The sequence shown here is derived from an EMBL/GenBank/DDBJ whole genome shotgun (WGS) entry which is preliminary data.</text>
</comment>
<protein>
    <submittedName>
        <fullName evidence="2">Uncharacterized protein</fullName>
    </submittedName>
</protein>
<proteinExistence type="predicted"/>
<evidence type="ECO:0000313" key="3">
    <source>
        <dbReference type="Proteomes" id="UP000800039"/>
    </source>
</evidence>
<feature type="transmembrane region" description="Helical" evidence="1">
    <location>
        <begin position="70"/>
        <end position="88"/>
    </location>
</feature>
<evidence type="ECO:0000256" key="1">
    <source>
        <dbReference type="SAM" id="Phobius"/>
    </source>
</evidence>
<organism evidence="2 3">
    <name type="scientific">Cucurbitaria berberidis CBS 394.84</name>
    <dbReference type="NCBI Taxonomy" id="1168544"/>
    <lineage>
        <taxon>Eukaryota</taxon>
        <taxon>Fungi</taxon>
        <taxon>Dikarya</taxon>
        <taxon>Ascomycota</taxon>
        <taxon>Pezizomycotina</taxon>
        <taxon>Dothideomycetes</taxon>
        <taxon>Pleosporomycetidae</taxon>
        <taxon>Pleosporales</taxon>
        <taxon>Pleosporineae</taxon>
        <taxon>Cucurbitariaceae</taxon>
        <taxon>Cucurbitaria</taxon>
    </lineage>
</organism>
<accession>A0A9P4G8E6</accession>